<dbReference type="InterPro" id="IPR050639">
    <property type="entry name" value="SSR_resolvase"/>
</dbReference>
<dbReference type="InterPro" id="IPR006119">
    <property type="entry name" value="Resolv_N"/>
</dbReference>
<dbReference type="OrthoDB" id="2290206at2"/>
<evidence type="ECO:0000313" key="5">
    <source>
        <dbReference type="Proteomes" id="UP000011744"/>
    </source>
</evidence>
<name>M3AD76_9PROT</name>
<keyword evidence="5" id="KW-1185">Reference proteome</keyword>
<reference evidence="4 5" key="1">
    <citation type="journal article" date="2014" name="Genome Announc.">
        <title>Draft Genome Sequence of Magnetospirillum sp. Strain SO-1, a Freshwater Magnetotactic Bacterium Isolated from the Ol'khovka River, Russia.</title>
        <authorList>
            <person name="Grouzdev D.S."/>
            <person name="Dziuba M.V."/>
            <person name="Sukhacheva M.S."/>
            <person name="Mardanov A.V."/>
            <person name="Beletskiy A.V."/>
            <person name="Kuznetsov B.B."/>
            <person name="Skryabin K.G."/>
        </authorList>
    </citation>
    <scope>NUCLEOTIDE SEQUENCE [LARGE SCALE GENOMIC DNA]</scope>
    <source>
        <strain evidence="4 5">SO-1</strain>
    </source>
</reference>
<accession>M3AD76</accession>
<dbReference type="PANTHER" id="PTHR30461">
    <property type="entry name" value="DNA-INVERTASE FROM LAMBDOID PROPHAGE"/>
    <property type="match status" value="1"/>
</dbReference>
<dbReference type="SUPFAM" id="SSF53041">
    <property type="entry name" value="Resolvase-like"/>
    <property type="match status" value="1"/>
</dbReference>
<sequence>MANGKFISYFRVSTEKQGKSGLGLEAQRQAVMGFLNGGEWELLAEYVEIESGKRNDRPQLTLALKAARKAGAVLIVAKLDRLARNVAFVSNLMEAGVDFVAVDNPHANRLTLHILAAVAEDEARRTSERTRAALAACKARGKTLGGRRTEGQYEASAATRIAAADLLAANVRPIISDIQRAGIVGYGALATALNSRGIKTARGGSWHAESVRRVMLRTEA</sequence>
<dbReference type="GO" id="GO:0003677">
    <property type="term" value="F:DNA binding"/>
    <property type="evidence" value="ECO:0007669"/>
    <property type="project" value="UniProtKB-KW"/>
</dbReference>
<gene>
    <name evidence="4" type="ORF">H261_08253</name>
</gene>
<dbReference type="Proteomes" id="UP000011744">
    <property type="component" value="Unassembled WGS sequence"/>
</dbReference>
<dbReference type="PANTHER" id="PTHR30461:SF2">
    <property type="entry name" value="SERINE RECOMBINASE PINE-RELATED"/>
    <property type="match status" value="1"/>
</dbReference>
<dbReference type="Gene3D" id="3.40.50.1390">
    <property type="entry name" value="Resolvase, N-terminal catalytic domain"/>
    <property type="match status" value="1"/>
</dbReference>
<dbReference type="CDD" id="cd00338">
    <property type="entry name" value="Ser_Recombinase"/>
    <property type="match status" value="1"/>
</dbReference>
<feature type="domain" description="Resolvase/invertase-type recombinase catalytic" evidence="3">
    <location>
        <begin position="5"/>
        <end position="141"/>
    </location>
</feature>
<keyword evidence="2" id="KW-0233">DNA recombination</keyword>
<dbReference type="Pfam" id="PF00239">
    <property type="entry name" value="Resolvase"/>
    <property type="match status" value="1"/>
</dbReference>
<protein>
    <submittedName>
        <fullName evidence="4">Site-specific recombinase</fullName>
    </submittedName>
</protein>
<organism evidence="4 5">
    <name type="scientific">Paramagnetospirillum caucaseum</name>
    <dbReference type="NCBI Taxonomy" id="1244869"/>
    <lineage>
        <taxon>Bacteria</taxon>
        <taxon>Pseudomonadati</taxon>
        <taxon>Pseudomonadota</taxon>
        <taxon>Alphaproteobacteria</taxon>
        <taxon>Rhodospirillales</taxon>
        <taxon>Magnetospirillaceae</taxon>
        <taxon>Paramagnetospirillum</taxon>
    </lineage>
</organism>
<dbReference type="RefSeq" id="WP_008616345.1">
    <property type="nucleotide sequence ID" value="NZ_AONQ01000017.1"/>
</dbReference>
<dbReference type="SMART" id="SM00857">
    <property type="entry name" value="Resolvase"/>
    <property type="match status" value="1"/>
</dbReference>
<evidence type="ECO:0000256" key="1">
    <source>
        <dbReference type="ARBA" id="ARBA00023125"/>
    </source>
</evidence>
<proteinExistence type="predicted"/>
<dbReference type="PROSITE" id="PS51736">
    <property type="entry name" value="RECOMBINASES_3"/>
    <property type="match status" value="1"/>
</dbReference>
<evidence type="ECO:0000259" key="3">
    <source>
        <dbReference type="PROSITE" id="PS51736"/>
    </source>
</evidence>
<evidence type="ECO:0000313" key="4">
    <source>
        <dbReference type="EMBL" id="EME70459.1"/>
    </source>
</evidence>
<dbReference type="STRING" id="1244869.H261_08253"/>
<dbReference type="AlphaFoldDB" id="M3AD76"/>
<dbReference type="InterPro" id="IPR036162">
    <property type="entry name" value="Resolvase-like_N_sf"/>
</dbReference>
<dbReference type="PATRIC" id="fig|1244869.3.peg.1670"/>
<dbReference type="eggNOG" id="COG1961">
    <property type="taxonomic scope" value="Bacteria"/>
</dbReference>
<dbReference type="EMBL" id="AONQ01000017">
    <property type="protein sequence ID" value="EME70459.1"/>
    <property type="molecule type" value="Genomic_DNA"/>
</dbReference>
<comment type="caution">
    <text evidence="4">The sequence shown here is derived from an EMBL/GenBank/DDBJ whole genome shotgun (WGS) entry which is preliminary data.</text>
</comment>
<dbReference type="GO" id="GO:0000150">
    <property type="term" value="F:DNA strand exchange activity"/>
    <property type="evidence" value="ECO:0007669"/>
    <property type="project" value="InterPro"/>
</dbReference>
<evidence type="ECO:0000256" key="2">
    <source>
        <dbReference type="ARBA" id="ARBA00023172"/>
    </source>
</evidence>
<keyword evidence="1" id="KW-0238">DNA-binding</keyword>